<protein>
    <recommendedName>
        <fullName evidence="2">TIR domain-containing protein</fullName>
    </recommendedName>
</protein>
<dbReference type="Proteomes" id="UP000289340">
    <property type="component" value="Chromosome 16"/>
</dbReference>
<comment type="caution">
    <text evidence="3">The sequence shown here is derived from an EMBL/GenBank/DDBJ whole genome shotgun (WGS) entry which is preliminary data.</text>
</comment>
<dbReference type="AlphaFoldDB" id="A0A445GG21"/>
<feature type="compositionally biased region" description="Polar residues" evidence="1">
    <location>
        <begin position="26"/>
        <end position="36"/>
    </location>
</feature>
<name>A0A445GG21_GLYSO</name>
<evidence type="ECO:0000256" key="1">
    <source>
        <dbReference type="SAM" id="MobiDB-lite"/>
    </source>
</evidence>
<dbReference type="InterPro" id="IPR035897">
    <property type="entry name" value="Toll_tir_struct_dom_sf"/>
</dbReference>
<reference evidence="3 4" key="1">
    <citation type="submission" date="2018-09" db="EMBL/GenBank/DDBJ databases">
        <title>A high-quality reference genome of wild soybean provides a powerful tool to mine soybean genomes.</title>
        <authorList>
            <person name="Xie M."/>
            <person name="Chung C.Y.L."/>
            <person name="Li M.-W."/>
            <person name="Wong F.-L."/>
            <person name="Chan T.-F."/>
            <person name="Lam H.-M."/>
        </authorList>
    </citation>
    <scope>NUCLEOTIDE SEQUENCE [LARGE SCALE GENOMIC DNA]</scope>
    <source>
        <strain evidence="4">cv. W05</strain>
        <tissue evidence="3">Hypocotyl of etiolated seedlings</tissue>
    </source>
</reference>
<proteinExistence type="predicted"/>
<evidence type="ECO:0000313" key="4">
    <source>
        <dbReference type="Proteomes" id="UP000289340"/>
    </source>
</evidence>
<feature type="domain" description="TIR" evidence="2">
    <location>
        <begin position="107"/>
        <end position="150"/>
    </location>
</feature>
<dbReference type="GO" id="GO:0007165">
    <property type="term" value="P:signal transduction"/>
    <property type="evidence" value="ECO:0007669"/>
    <property type="project" value="InterPro"/>
</dbReference>
<dbReference type="PROSITE" id="PS50104">
    <property type="entry name" value="TIR"/>
    <property type="match status" value="1"/>
</dbReference>
<feature type="region of interest" description="Disordered" evidence="1">
    <location>
        <begin position="1"/>
        <end position="36"/>
    </location>
</feature>
<dbReference type="EMBL" id="QZWG01000016">
    <property type="protein sequence ID" value="RZB60164.1"/>
    <property type="molecule type" value="Genomic_DNA"/>
</dbReference>
<evidence type="ECO:0000259" key="2">
    <source>
        <dbReference type="PROSITE" id="PS50104"/>
    </source>
</evidence>
<dbReference type="Gene3D" id="3.40.50.10140">
    <property type="entry name" value="Toll/interleukin-1 receptor homology (TIR) domain"/>
    <property type="match status" value="1"/>
</dbReference>
<organism evidence="3 4">
    <name type="scientific">Glycine soja</name>
    <name type="common">Wild soybean</name>
    <dbReference type="NCBI Taxonomy" id="3848"/>
    <lineage>
        <taxon>Eukaryota</taxon>
        <taxon>Viridiplantae</taxon>
        <taxon>Streptophyta</taxon>
        <taxon>Embryophyta</taxon>
        <taxon>Tracheophyta</taxon>
        <taxon>Spermatophyta</taxon>
        <taxon>Magnoliopsida</taxon>
        <taxon>eudicotyledons</taxon>
        <taxon>Gunneridae</taxon>
        <taxon>Pentapetalae</taxon>
        <taxon>rosids</taxon>
        <taxon>fabids</taxon>
        <taxon>Fabales</taxon>
        <taxon>Fabaceae</taxon>
        <taxon>Papilionoideae</taxon>
        <taxon>50 kb inversion clade</taxon>
        <taxon>NPAAA clade</taxon>
        <taxon>indigoferoid/millettioid clade</taxon>
        <taxon>Phaseoleae</taxon>
        <taxon>Glycine</taxon>
        <taxon>Glycine subgen. Soja</taxon>
    </lineage>
</organism>
<feature type="compositionally biased region" description="Basic and acidic residues" evidence="1">
    <location>
        <begin position="1"/>
        <end position="19"/>
    </location>
</feature>
<dbReference type="Pfam" id="PF01582">
    <property type="entry name" value="TIR"/>
    <property type="match status" value="1"/>
</dbReference>
<evidence type="ECO:0000313" key="3">
    <source>
        <dbReference type="EMBL" id="RZB60164.1"/>
    </source>
</evidence>
<keyword evidence="4" id="KW-1185">Reference proteome</keyword>
<sequence>MDKSLKIREDEWRERERRSMKFGASKKSTPPHTASEPQHTYILKFDLLPLASDLLRHRFLPPAILYSNSLFPRNCNSKLVVPKLVISTVEKPGKRHAILRDLCLKIMQYDVFLSFRGTDIRSGVLSHLIDDLSKAGVNTFVDESLKGEKA</sequence>
<accession>A0A445GG21</accession>
<gene>
    <name evidence="3" type="ORF">D0Y65_043083</name>
</gene>
<dbReference type="InterPro" id="IPR000157">
    <property type="entry name" value="TIR_dom"/>
</dbReference>
<dbReference type="SUPFAM" id="SSF52200">
    <property type="entry name" value="Toll/Interleukin receptor TIR domain"/>
    <property type="match status" value="1"/>
</dbReference>